<name>A0A6C0BSV0_9ZZZZ</name>
<dbReference type="GO" id="GO:0003824">
    <property type="term" value="F:catalytic activity"/>
    <property type="evidence" value="ECO:0007669"/>
    <property type="project" value="InterPro"/>
</dbReference>
<organism evidence="2">
    <name type="scientific">viral metagenome</name>
    <dbReference type="NCBI Taxonomy" id="1070528"/>
    <lineage>
        <taxon>unclassified sequences</taxon>
        <taxon>metagenomes</taxon>
        <taxon>organismal metagenomes</taxon>
    </lineage>
</organism>
<reference evidence="2" key="1">
    <citation type="journal article" date="2020" name="Nature">
        <title>Giant virus diversity and host interactions through global metagenomics.</title>
        <authorList>
            <person name="Schulz F."/>
            <person name="Roux S."/>
            <person name="Paez-Espino D."/>
            <person name="Jungbluth S."/>
            <person name="Walsh D.A."/>
            <person name="Denef V.J."/>
            <person name="McMahon K.D."/>
            <person name="Konstantinidis K.T."/>
            <person name="Eloe-Fadrosh E.A."/>
            <person name="Kyrpides N.C."/>
            <person name="Woyke T."/>
        </authorList>
    </citation>
    <scope>NUCLEOTIDE SEQUENCE</scope>
    <source>
        <strain evidence="2">GVMAG-M-3300018416-45</strain>
    </source>
</reference>
<dbReference type="InterPro" id="IPR016193">
    <property type="entry name" value="Cytidine_deaminase-like"/>
</dbReference>
<evidence type="ECO:0000259" key="1">
    <source>
        <dbReference type="PROSITE" id="PS51747"/>
    </source>
</evidence>
<dbReference type="Pfam" id="PF00383">
    <property type="entry name" value="dCMP_cyt_deam_1"/>
    <property type="match status" value="1"/>
</dbReference>
<dbReference type="PROSITE" id="PS51747">
    <property type="entry name" value="CYT_DCMP_DEAMINASES_2"/>
    <property type="match status" value="1"/>
</dbReference>
<dbReference type="EMBL" id="MN739225">
    <property type="protein sequence ID" value="QHS94488.1"/>
    <property type="molecule type" value="Genomic_DNA"/>
</dbReference>
<dbReference type="AlphaFoldDB" id="A0A6C0BSV0"/>
<protein>
    <recommendedName>
        <fullName evidence="1">CMP/dCMP-type deaminase domain-containing protein</fullName>
    </recommendedName>
</protein>
<feature type="domain" description="CMP/dCMP-type deaminase" evidence="1">
    <location>
        <begin position="1"/>
        <end position="87"/>
    </location>
</feature>
<proteinExistence type="predicted"/>
<dbReference type="Gene3D" id="3.40.140.10">
    <property type="entry name" value="Cytidine Deaminase, domain 2"/>
    <property type="match status" value="1"/>
</dbReference>
<accession>A0A6C0BSV0</accession>
<evidence type="ECO:0000313" key="2">
    <source>
        <dbReference type="EMBL" id="QHS94488.1"/>
    </source>
</evidence>
<dbReference type="InterPro" id="IPR002125">
    <property type="entry name" value="CMP_dCMP_dom"/>
</dbReference>
<dbReference type="SUPFAM" id="SSF53927">
    <property type="entry name" value="Cytidine deaminase-like"/>
    <property type="match status" value="1"/>
</dbReference>
<sequence length="87" mass="10004">MKMYKYIDEAATEANKSSEARRHGCVIVDNGKIIGRGHNNYRTQSRDGFIRGMCSCHAEISAIRDSISNKNVRERYKYRSRQCKLCG</sequence>